<dbReference type="Proteomes" id="UP000186277">
    <property type="component" value="Unassembled WGS sequence"/>
</dbReference>
<dbReference type="EMBL" id="MKGR01000013">
    <property type="protein sequence ID" value="OKP06598.1"/>
    <property type="molecule type" value="Genomic_DNA"/>
</dbReference>
<dbReference type="AlphaFoldDB" id="A0A1Q5U277"/>
<feature type="transmembrane region" description="Helical" evidence="1">
    <location>
        <begin position="142"/>
        <end position="164"/>
    </location>
</feature>
<evidence type="ECO:0000256" key="1">
    <source>
        <dbReference type="SAM" id="Phobius"/>
    </source>
</evidence>
<feature type="transmembrane region" description="Helical" evidence="1">
    <location>
        <begin position="170"/>
        <end position="194"/>
    </location>
</feature>
<reference evidence="2 3" key="1">
    <citation type="submission" date="2016-09" db="EMBL/GenBank/DDBJ databases">
        <title>Xenorhabdus thuongxuanensis sp. nov. and Xenorhabdus eapokensis sp. nov., isolated from Steinernema species.</title>
        <authorList>
            <person name="Kaempfer P."/>
            <person name="Tobias N.J."/>
            <person name="Phan Ke L."/>
            <person name="Bode H.B."/>
            <person name="Glaeser S.P."/>
        </authorList>
    </citation>
    <scope>NUCLEOTIDE SEQUENCE [LARGE SCALE GENOMIC DNA]</scope>
    <source>
        <strain evidence="2 3">30TX1</strain>
    </source>
</reference>
<feature type="transmembrane region" description="Helical" evidence="1">
    <location>
        <begin position="60"/>
        <end position="79"/>
    </location>
</feature>
<evidence type="ECO:0000313" key="3">
    <source>
        <dbReference type="Proteomes" id="UP000186277"/>
    </source>
</evidence>
<feature type="transmembrane region" description="Helical" evidence="1">
    <location>
        <begin position="99"/>
        <end position="121"/>
    </location>
</feature>
<keyword evidence="1" id="KW-0472">Membrane</keyword>
<name>A0A1Q5U277_9GAMM</name>
<sequence length="209" mass="23932">MNQQKPMTIWHYLLSRDAIMTIIIPIVLYNIMFWIMGVGTAVLTVAFYSGGVQLVSRQRSSLAIAVFIMVSGSSHYLYLHGYTLFNISKENVFLSVSGALSVVVVFSFYSLMGQPIIRTIAEKAMPRLKSIPAYGTTLYTRVWHEVTIGWILIFLLKAMGIYILSRQSSVPIDVIIFISGWPLTFLMILFSFHWPKYRWKSNKHSNHIK</sequence>
<keyword evidence="3" id="KW-1185">Reference proteome</keyword>
<keyword evidence="1" id="KW-0812">Transmembrane</keyword>
<proteinExistence type="predicted"/>
<accession>A0A1Q5U277</accession>
<evidence type="ECO:0000313" key="2">
    <source>
        <dbReference type="EMBL" id="OKP06598.1"/>
    </source>
</evidence>
<comment type="caution">
    <text evidence="2">The sequence shown here is derived from an EMBL/GenBank/DDBJ whole genome shotgun (WGS) entry which is preliminary data.</text>
</comment>
<protein>
    <recommendedName>
        <fullName evidence="4">Intracellular septation protein A</fullName>
    </recommendedName>
</protein>
<gene>
    <name evidence="2" type="ORF">Xentx_02125</name>
</gene>
<feature type="transmembrane region" description="Helical" evidence="1">
    <location>
        <begin position="20"/>
        <end position="48"/>
    </location>
</feature>
<dbReference type="RefSeq" id="WP_074020203.1">
    <property type="nucleotide sequence ID" value="NZ_CAWMWP010000035.1"/>
</dbReference>
<organism evidence="2 3">
    <name type="scientific">Xenorhabdus thuongxuanensis</name>
    <dbReference type="NCBI Taxonomy" id="1873484"/>
    <lineage>
        <taxon>Bacteria</taxon>
        <taxon>Pseudomonadati</taxon>
        <taxon>Pseudomonadota</taxon>
        <taxon>Gammaproteobacteria</taxon>
        <taxon>Enterobacterales</taxon>
        <taxon>Morganellaceae</taxon>
        <taxon>Xenorhabdus</taxon>
    </lineage>
</organism>
<dbReference type="OrthoDB" id="6443340at2"/>
<evidence type="ECO:0008006" key="4">
    <source>
        <dbReference type="Google" id="ProtNLM"/>
    </source>
</evidence>
<keyword evidence="1" id="KW-1133">Transmembrane helix</keyword>